<dbReference type="InterPro" id="IPR025241">
    <property type="entry name" value="DUF4190"/>
</dbReference>
<proteinExistence type="predicted"/>
<evidence type="ECO:0000313" key="3">
    <source>
        <dbReference type="EMBL" id="AOH56597.1"/>
    </source>
</evidence>
<dbReference type="Proteomes" id="UP000077926">
    <property type="component" value="Chromosome"/>
</dbReference>
<sequence length="89" mass="9549">MEKTNNKAIVSLTLGVLSIIIPYIGLILGIIGLIISSKSIKEIDQTNEKGRGLAISGRVCSIVGICFQFLLILIMVLSISMFVITDPSV</sequence>
<dbReference type="EMBL" id="CP017080">
    <property type="protein sequence ID" value="AOH56597.1"/>
    <property type="molecule type" value="Genomic_DNA"/>
</dbReference>
<organism evidence="3 4">
    <name type="scientific">Peribacillus muralis</name>
    <dbReference type="NCBI Taxonomy" id="264697"/>
    <lineage>
        <taxon>Bacteria</taxon>
        <taxon>Bacillati</taxon>
        <taxon>Bacillota</taxon>
        <taxon>Bacilli</taxon>
        <taxon>Bacillales</taxon>
        <taxon>Bacillaceae</taxon>
        <taxon>Peribacillus</taxon>
    </lineage>
</organism>
<name>A0A1B3XTP5_9BACI</name>
<evidence type="ECO:0000313" key="4">
    <source>
        <dbReference type="Proteomes" id="UP000077926"/>
    </source>
</evidence>
<dbReference type="Pfam" id="PF13828">
    <property type="entry name" value="DUF4190"/>
    <property type="match status" value="1"/>
</dbReference>
<protein>
    <recommendedName>
        <fullName evidence="2">DUF4190 domain-containing protein</fullName>
    </recommendedName>
</protein>
<dbReference type="STRING" id="264697.ABE28_019695"/>
<keyword evidence="1" id="KW-1133">Transmembrane helix</keyword>
<feature type="transmembrane region" description="Helical" evidence="1">
    <location>
        <begin position="12"/>
        <end position="35"/>
    </location>
</feature>
<keyword evidence="1" id="KW-0472">Membrane</keyword>
<feature type="domain" description="DUF4190" evidence="2">
    <location>
        <begin position="7"/>
        <end position="68"/>
    </location>
</feature>
<reference evidence="3 4" key="1">
    <citation type="submission" date="2016-08" db="EMBL/GenBank/DDBJ databases">
        <title>Complete genome sequence of Bacillus muralis G25-68, a strain with toxicity to nematodes.</title>
        <authorList>
            <person name="Zheng Z."/>
        </authorList>
    </citation>
    <scope>NUCLEOTIDE SEQUENCE [LARGE SCALE GENOMIC DNA]</scope>
    <source>
        <strain evidence="3 4">G25-68</strain>
    </source>
</reference>
<accession>A0A1B3XTP5</accession>
<keyword evidence="4" id="KW-1185">Reference proteome</keyword>
<dbReference type="RefSeq" id="WP_064465564.1">
    <property type="nucleotide sequence ID" value="NZ_CP017080.1"/>
</dbReference>
<feature type="transmembrane region" description="Helical" evidence="1">
    <location>
        <begin position="55"/>
        <end position="84"/>
    </location>
</feature>
<keyword evidence="1" id="KW-0812">Transmembrane</keyword>
<dbReference type="AlphaFoldDB" id="A0A1B3XTP5"/>
<evidence type="ECO:0000256" key="1">
    <source>
        <dbReference type="SAM" id="Phobius"/>
    </source>
</evidence>
<dbReference type="KEGG" id="bmur:ABE28_019695"/>
<evidence type="ECO:0000259" key="2">
    <source>
        <dbReference type="Pfam" id="PF13828"/>
    </source>
</evidence>
<gene>
    <name evidence="3" type="ORF">ABE28_019695</name>
</gene>